<keyword evidence="1" id="KW-0732">Signal</keyword>
<accession>A0ABX1QH12</accession>
<dbReference type="SUPFAM" id="SSF48695">
    <property type="entry name" value="Multiheme cytochromes"/>
    <property type="match status" value="2"/>
</dbReference>
<comment type="caution">
    <text evidence="3">The sequence shown here is derived from an EMBL/GenBank/DDBJ whole genome shotgun (WGS) entry which is preliminary data.</text>
</comment>
<feature type="chain" id="PRO_5045382258" description="Doubled CXXCH motif domain-containing protein" evidence="1">
    <location>
        <begin position="24"/>
        <end position="262"/>
    </location>
</feature>
<feature type="domain" description="Doubled CXXCH motif" evidence="2">
    <location>
        <begin position="227"/>
        <end position="262"/>
    </location>
</feature>
<proteinExistence type="predicted"/>
<dbReference type="RefSeq" id="WP_169262407.1">
    <property type="nucleotide sequence ID" value="NZ_WTVQ01000056.1"/>
</dbReference>
<reference evidence="3 4" key="1">
    <citation type="submission" date="2019-12" db="EMBL/GenBank/DDBJ databases">
        <title>Comparative genomics gives insights into the taxonomy of the Azoarcus-Aromatoleum group and reveals separate origins of nif in the plant-associated Azoarcus and non-plant-associated Aromatoleum sub-groups.</title>
        <authorList>
            <person name="Lafos M."/>
            <person name="Maluk M."/>
            <person name="Batista M."/>
            <person name="Junghare M."/>
            <person name="Carmona M."/>
            <person name="Faoro H."/>
            <person name="Cruz L.M."/>
            <person name="Battistoni F."/>
            <person name="De Souza E."/>
            <person name="Pedrosa F."/>
            <person name="Chen W.-M."/>
            <person name="Poole P.S."/>
            <person name="Dixon R.A."/>
            <person name="James E.K."/>
        </authorList>
    </citation>
    <scope>NUCLEOTIDE SEQUENCE [LARGE SCALE GENOMIC DNA]</scope>
    <source>
        <strain evidence="3 4">22Lin</strain>
    </source>
</reference>
<evidence type="ECO:0000256" key="1">
    <source>
        <dbReference type="SAM" id="SignalP"/>
    </source>
</evidence>
<dbReference type="EMBL" id="WTVQ01000056">
    <property type="protein sequence ID" value="NMG77280.1"/>
    <property type="molecule type" value="Genomic_DNA"/>
</dbReference>
<keyword evidence="4" id="KW-1185">Reference proteome</keyword>
<evidence type="ECO:0000259" key="2">
    <source>
        <dbReference type="Pfam" id="PF09699"/>
    </source>
</evidence>
<gene>
    <name evidence="3" type="ORF">GPA25_21220</name>
</gene>
<protein>
    <recommendedName>
        <fullName evidence="2">Doubled CXXCH motif domain-containing protein</fullName>
    </recommendedName>
</protein>
<feature type="signal peptide" evidence="1">
    <location>
        <begin position="1"/>
        <end position="23"/>
    </location>
</feature>
<sequence>MKKTFKHTLVFASLALLAGAASAQIKDTPHNLTSTGPGPNTQSTTQQICVFCHTPHAANTSATAPLWNKGLPSTTYQQYTTANSSTIDGQVLAVGSVSAACLSCHDGTQAMDNLVNAPGSGGLNAAGSDRGYTWNIGASKITGVANLGADLKNDHPIGIAYCGGGLSATTTDKTNCKDKDFNSITTQSINNTPVFWVEVTGANARNKGDIILYTRDFSGAATTPSVECASCHDPHTAKGTGDVNFMRVTTAGSQICLACHTK</sequence>
<dbReference type="Pfam" id="PF09699">
    <property type="entry name" value="Paired_CXXCH_1"/>
    <property type="match status" value="1"/>
</dbReference>
<evidence type="ECO:0000313" key="4">
    <source>
        <dbReference type="Proteomes" id="UP000648984"/>
    </source>
</evidence>
<dbReference type="InterPro" id="IPR036280">
    <property type="entry name" value="Multihaem_cyt_sf"/>
</dbReference>
<organism evidence="3 4">
    <name type="scientific">Aromatoleum diolicum</name>
    <dbReference type="NCBI Taxonomy" id="75796"/>
    <lineage>
        <taxon>Bacteria</taxon>
        <taxon>Pseudomonadati</taxon>
        <taxon>Pseudomonadota</taxon>
        <taxon>Betaproteobacteria</taxon>
        <taxon>Rhodocyclales</taxon>
        <taxon>Rhodocyclaceae</taxon>
        <taxon>Aromatoleum</taxon>
    </lineage>
</organism>
<name>A0ABX1QH12_9RHOO</name>
<dbReference type="InterPro" id="IPR010177">
    <property type="entry name" value="Paired_CXXCH_1"/>
</dbReference>
<dbReference type="Proteomes" id="UP000648984">
    <property type="component" value="Unassembled WGS sequence"/>
</dbReference>
<evidence type="ECO:0000313" key="3">
    <source>
        <dbReference type="EMBL" id="NMG77280.1"/>
    </source>
</evidence>